<feature type="transmembrane region" description="Helical" evidence="7">
    <location>
        <begin position="65"/>
        <end position="88"/>
    </location>
</feature>
<dbReference type="PATRIC" id="fig|1299334.3.peg.77"/>
<evidence type="ECO:0000256" key="3">
    <source>
        <dbReference type="ARBA" id="ARBA00022475"/>
    </source>
</evidence>
<evidence type="ECO:0000256" key="4">
    <source>
        <dbReference type="ARBA" id="ARBA00022692"/>
    </source>
</evidence>
<comment type="subcellular location">
    <subcellularLocation>
        <location evidence="1">Cell membrane</location>
        <topology evidence="1">Multi-pass membrane protein</topology>
    </subcellularLocation>
</comment>
<evidence type="ECO:0000256" key="7">
    <source>
        <dbReference type="SAM" id="Phobius"/>
    </source>
</evidence>
<proteinExistence type="inferred from homology"/>
<reference evidence="8" key="1">
    <citation type="submission" date="2014-01" db="EMBL/GenBank/DDBJ databases">
        <authorList>
            <person name="Brown-Elliot B."/>
            <person name="Wallace R."/>
            <person name="Lenaerts A."/>
            <person name="Ordway D."/>
            <person name="DeGroote M.A."/>
            <person name="Parker T."/>
            <person name="Sizemore C."/>
            <person name="Tallon L.J."/>
            <person name="Sadzewicz L.K."/>
            <person name="Sengamalay N."/>
            <person name="Fraser C.M."/>
            <person name="Hine E."/>
            <person name="Shefchek K.A."/>
            <person name="Das S.P."/>
            <person name="Tettelin H."/>
        </authorList>
    </citation>
    <scope>NUCLEOTIDE SEQUENCE [LARGE SCALE GENOMIC DNA]</scope>
    <source>
        <strain evidence="8">4042</strain>
    </source>
</reference>
<gene>
    <name evidence="8" type="ORF">I553_2836</name>
</gene>
<dbReference type="InterPro" id="IPR007341">
    <property type="entry name" value="Transgly_assoc"/>
</dbReference>
<keyword evidence="5 7" id="KW-1133">Transmembrane helix</keyword>
<protein>
    <submittedName>
        <fullName evidence="8">Putative membrane protein</fullName>
    </submittedName>
</protein>
<name>X8EC97_MYCXE</name>
<keyword evidence="6 7" id="KW-0472">Membrane</keyword>
<comment type="caution">
    <text evidence="8">The sequence shown here is derived from an EMBL/GenBank/DDBJ whole genome shotgun (WGS) entry which is preliminary data.</text>
</comment>
<organism evidence="8">
    <name type="scientific">Mycobacterium xenopi 4042</name>
    <dbReference type="NCBI Taxonomy" id="1299334"/>
    <lineage>
        <taxon>Bacteria</taxon>
        <taxon>Bacillati</taxon>
        <taxon>Actinomycetota</taxon>
        <taxon>Actinomycetes</taxon>
        <taxon>Mycobacteriales</taxon>
        <taxon>Mycobacteriaceae</taxon>
        <taxon>Mycobacterium</taxon>
    </lineage>
</organism>
<evidence type="ECO:0000256" key="5">
    <source>
        <dbReference type="ARBA" id="ARBA00022989"/>
    </source>
</evidence>
<dbReference type="EMBL" id="JAOB01000004">
    <property type="protein sequence ID" value="EUA78547.1"/>
    <property type="molecule type" value="Genomic_DNA"/>
</dbReference>
<sequence>MTGAAMIGSIILAVIVGAIIGVVARLVMPGKQNIGMIMTVLLGAVGGLIGSAVAGAFGYQNANGGIAWIPFIIGVVVAVILIAIYQAVTGRRARTLR</sequence>
<dbReference type="AlphaFoldDB" id="X8EC97"/>
<evidence type="ECO:0000256" key="2">
    <source>
        <dbReference type="ARBA" id="ARBA00011006"/>
    </source>
</evidence>
<comment type="similarity">
    <text evidence="2">Belongs to the UPF0410 family.</text>
</comment>
<accession>X8EC97</accession>
<feature type="transmembrane region" description="Helical" evidence="7">
    <location>
        <begin position="40"/>
        <end position="59"/>
    </location>
</feature>
<keyword evidence="4 7" id="KW-0812">Transmembrane</keyword>
<dbReference type="GO" id="GO:0005886">
    <property type="term" value="C:plasma membrane"/>
    <property type="evidence" value="ECO:0007669"/>
    <property type="project" value="UniProtKB-SubCell"/>
</dbReference>
<keyword evidence="3" id="KW-1003">Cell membrane</keyword>
<evidence type="ECO:0000256" key="6">
    <source>
        <dbReference type="ARBA" id="ARBA00023136"/>
    </source>
</evidence>
<dbReference type="PANTHER" id="PTHR33884">
    <property type="entry name" value="UPF0410 PROTEIN YMGE"/>
    <property type="match status" value="1"/>
</dbReference>
<evidence type="ECO:0000313" key="8">
    <source>
        <dbReference type="EMBL" id="EUA78547.1"/>
    </source>
</evidence>
<dbReference type="PANTHER" id="PTHR33884:SF3">
    <property type="entry name" value="UPF0410 PROTEIN YMGE"/>
    <property type="match status" value="1"/>
</dbReference>
<feature type="transmembrane region" description="Helical" evidence="7">
    <location>
        <begin position="6"/>
        <end position="28"/>
    </location>
</feature>
<evidence type="ECO:0000256" key="1">
    <source>
        <dbReference type="ARBA" id="ARBA00004651"/>
    </source>
</evidence>